<feature type="region of interest" description="Disordered" evidence="1">
    <location>
        <begin position="100"/>
        <end position="124"/>
    </location>
</feature>
<gene>
    <name evidence="2" type="ORF">BDV25DRAFT_136499</name>
</gene>
<reference evidence="2 3" key="1">
    <citation type="submission" date="2019-04" db="EMBL/GenBank/DDBJ databases">
        <title>Friends and foes A comparative genomics study of 23 Aspergillus species from section Flavi.</title>
        <authorList>
            <consortium name="DOE Joint Genome Institute"/>
            <person name="Kjaerbolling I."/>
            <person name="Vesth T."/>
            <person name="Frisvad J.C."/>
            <person name="Nybo J.L."/>
            <person name="Theobald S."/>
            <person name="Kildgaard S."/>
            <person name="Isbrandt T."/>
            <person name="Kuo A."/>
            <person name="Sato A."/>
            <person name="Lyhne E.K."/>
            <person name="Kogle M.E."/>
            <person name="Wiebenga A."/>
            <person name="Kun R.S."/>
            <person name="Lubbers R.J."/>
            <person name="Makela M.R."/>
            <person name="Barry K."/>
            <person name="Chovatia M."/>
            <person name="Clum A."/>
            <person name="Daum C."/>
            <person name="Haridas S."/>
            <person name="He G."/>
            <person name="LaButti K."/>
            <person name="Lipzen A."/>
            <person name="Mondo S."/>
            <person name="Riley R."/>
            <person name="Salamov A."/>
            <person name="Simmons B.A."/>
            <person name="Magnuson J.K."/>
            <person name="Henrissat B."/>
            <person name="Mortensen U.H."/>
            <person name="Larsen T.O."/>
            <person name="Devries R.P."/>
            <person name="Grigoriev I.V."/>
            <person name="Machida M."/>
            <person name="Baker S.E."/>
            <person name="Andersen M.R."/>
        </authorList>
    </citation>
    <scope>NUCLEOTIDE SEQUENCE [LARGE SCALE GENOMIC DNA]</scope>
    <source>
        <strain evidence="2 3">IBT 18842</strain>
    </source>
</reference>
<evidence type="ECO:0000256" key="1">
    <source>
        <dbReference type="SAM" id="MobiDB-lite"/>
    </source>
</evidence>
<accession>A0A5N6U577</accession>
<dbReference type="OrthoDB" id="3045089at2759"/>
<feature type="region of interest" description="Disordered" evidence="1">
    <location>
        <begin position="156"/>
        <end position="177"/>
    </location>
</feature>
<dbReference type="EMBL" id="ML742035">
    <property type="protein sequence ID" value="KAE8153746.1"/>
    <property type="molecule type" value="Genomic_DNA"/>
</dbReference>
<evidence type="ECO:0000313" key="3">
    <source>
        <dbReference type="Proteomes" id="UP000325780"/>
    </source>
</evidence>
<proteinExistence type="predicted"/>
<sequence length="944" mass="105748">MALANDSATPDMPTLTQTALDLHEFASISKDAPQTCNLNMRNHIGGSAKKGKWIANALEESDPPVFDTKLRGERGIQTPPIPEENEGIELADSYISPKHGRARTGTASTFDHNRPTSTSDSILSGRSEWSLSTAITTTTSINSGPKRSISQTLPIRRTRSSISEPRHNRTPSSEPAQADIHPALRDAPLLPGRTESPTFIHNDANTTEAATAAIQQLQQTRLRERHIRPLRYEPREKFQQPDPAILKKFDALASDELGLGRLCTSDWLKMAVWWLLKARSALANSEKPSLVSARGSVTPSMESWAVGNQAYVDLLKASYILYDIVLVDESESSRAALTEEDRKLISDLSEGIKEEFLQFTSADIPDSSAVPANCLDFWEVLQPEEAMACNSDGMIGLGNLRWITVDQEDAGYEEERVVHRTFVNAGIGSKRLRMRTKGAPYMLLLSTREGESELRITICNQSGTLCLQRDFTEQDMAQIMNIWDGSFGGAPGARVAESVLLQFDAKSVSVTFQYTSDLLRFINIPRAYFNAVQLREPVDSSEFSESVIFKSSVEVLEQLKAPTMRSMNPPVLHKSCEIRILERAYGEAWRSVRRIVISSSAAEQAPMCYTYFMPMTRVQVDSDSDTGQVLVKWSDTCQEESSKTDGNYNRLYSYIYDDNSPNLGFRLQFGSMKRAEEFERVILSLNGQSTFSWFGDSSSVNVYDVVDPALNGKQYKAIMLQKSRLRWKYCNIYYVYRDTDYSCDHRHRRVCFPRIFYTDYISSHVDELYPAVNPVSFSHCEKKVGSMDAGFDEEPALRDFLSSLAVGHELIFSRRAVSLVAKGKGIFGPRRSNKGETEIQLWKKGMTIQLAARWEDNVTDRWLTVTIPPGALQATKESNRADFSSLVYARGTFLNMVGILAVAPRDPNLARRNGPIAITFSTAKDRQDFAAVFDAQCTPPAYRR</sequence>
<name>A0A5N6U577_ASPAV</name>
<dbReference type="AlphaFoldDB" id="A0A5N6U577"/>
<dbReference type="Proteomes" id="UP000325780">
    <property type="component" value="Unassembled WGS sequence"/>
</dbReference>
<organism evidence="2 3">
    <name type="scientific">Aspergillus avenaceus</name>
    <dbReference type="NCBI Taxonomy" id="36643"/>
    <lineage>
        <taxon>Eukaryota</taxon>
        <taxon>Fungi</taxon>
        <taxon>Dikarya</taxon>
        <taxon>Ascomycota</taxon>
        <taxon>Pezizomycotina</taxon>
        <taxon>Eurotiomycetes</taxon>
        <taxon>Eurotiomycetidae</taxon>
        <taxon>Eurotiales</taxon>
        <taxon>Aspergillaceae</taxon>
        <taxon>Aspergillus</taxon>
        <taxon>Aspergillus subgen. Circumdati</taxon>
    </lineage>
</organism>
<protein>
    <submittedName>
        <fullName evidence="2">Uncharacterized protein</fullName>
    </submittedName>
</protein>
<keyword evidence="3" id="KW-1185">Reference proteome</keyword>
<feature type="compositionally biased region" description="Polar residues" evidence="1">
    <location>
        <begin position="105"/>
        <end position="124"/>
    </location>
</feature>
<evidence type="ECO:0000313" key="2">
    <source>
        <dbReference type="EMBL" id="KAE8153746.1"/>
    </source>
</evidence>
<feature type="region of interest" description="Disordered" evidence="1">
    <location>
        <begin position="64"/>
        <end position="84"/>
    </location>
</feature>